<evidence type="ECO:0000313" key="3">
    <source>
        <dbReference type="EMBL" id="MDX8055911.1"/>
    </source>
</evidence>
<protein>
    <recommendedName>
        <fullName evidence="2">DUF7850 domain-containing protein</fullName>
    </recommendedName>
</protein>
<feature type="chain" id="PRO_5046551227" description="DUF7850 domain-containing protein" evidence="1">
    <location>
        <begin position="19"/>
        <end position="233"/>
    </location>
</feature>
<evidence type="ECO:0000259" key="2">
    <source>
        <dbReference type="Pfam" id="PF25235"/>
    </source>
</evidence>
<comment type="caution">
    <text evidence="3">The sequence shown here is derived from an EMBL/GenBank/DDBJ whole genome shotgun (WGS) entry which is preliminary data.</text>
</comment>
<organism evidence="3 4">
    <name type="scientific">Lentzea kristufekii</name>
    <dbReference type="NCBI Taxonomy" id="3095430"/>
    <lineage>
        <taxon>Bacteria</taxon>
        <taxon>Bacillati</taxon>
        <taxon>Actinomycetota</taxon>
        <taxon>Actinomycetes</taxon>
        <taxon>Pseudonocardiales</taxon>
        <taxon>Pseudonocardiaceae</taxon>
        <taxon>Lentzea</taxon>
    </lineage>
</organism>
<dbReference type="EMBL" id="JAXAVV010000034">
    <property type="protein sequence ID" value="MDX8055911.1"/>
    <property type="molecule type" value="Genomic_DNA"/>
</dbReference>
<evidence type="ECO:0000256" key="1">
    <source>
        <dbReference type="SAM" id="SignalP"/>
    </source>
</evidence>
<feature type="signal peptide" evidence="1">
    <location>
        <begin position="1"/>
        <end position="18"/>
    </location>
</feature>
<gene>
    <name evidence="3" type="ORF">SK571_41600</name>
</gene>
<accession>A0ABU4U5S3</accession>
<dbReference type="Pfam" id="PF25235">
    <property type="entry name" value="DUF7850"/>
    <property type="match status" value="1"/>
</dbReference>
<reference evidence="3 4" key="1">
    <citation type="submission" date="2023-11" db="EMBL/GenBank/DDBJ databases">
        <title>Lentzea sokolovensis, sp. nov., Lentzea kristufkii, sp. nov., and Lentzea miocenensis, sp. nov., rare actinobacteria from Sokolov Coal Basin, Miocene lacustrine sediment, Czech Republic.</title>
        <authorList>
            <person name="Lara A."/>
            <person name="Kotroba L."/>
            <person name="Nouioui I."/>
            <person name="Neumann-Schaal M."/>
            <person name="Mast Y."/>
            <person name="Chronakova A."/>
        </authorList>
    </citation>
    <scope>NUCLEOTIDE SEQUENCE [LARGE SCALE GENOMIC DNA]</scope>
    <source>
        <strain evidence="3 4">BCCO 10_0798</strain>
    </source>
</reference>
<evidence type="ECO:0000313" key="4">
    <source>
        <dbReference type="Proteomes" id="UP001271792"/>
    </source>
</evidence>
<feature type="domain" description="DUF7850" evidence="2">
    <location>
        <begin position="43"/>
        <end position="131"/>
    </location>
</feature>
<keyword evidence="4" id="KW-1185">Reference proteome</keyword>
<dbReference type="InterPro" id="IPR057172">
    <property type="entry name" value="DUF7850"/>
</dbReference>
<name>A0ABU4U5S3_9PSEU</name>
<dbReference type="RefSeq" id="WP_319989626.1">
    <property type="nucleotide sequence ID" value="NZ_JAXAVV010000034.1"/>
</dbReference>
<dbReference type="Proteomes" id="UP001271792">
    <property type="component" value="Unassembled WGS sequence"/>
</dbReference>
<keyword evidence="1" id="KW-0732">Signal</keyword>
<reference evidence="3 4" key="2">
    <citation type="submission" date="2023-11" db="EMBL/GenBank/DDBJ databases">
        <authorList>
            <person name="Lara A.C."/>
            <person name="Chronakova A."/>
        </authorList>
    </citation>
    <scope>NUCLEOTIDE SEQUENCE [LARGE SCALE GENOMIC DNA]</scope>
    <source>
        <strain evidence="3 4">BCCO 10_0798</strain>
    </source>
</reference>
<sequence length="233" mass="24391">MREVLCALLLLLGPPTGADPTMPGCLGGIAPDPRAGVVIGPGTARSALDVVPGGVYDLSVWAGSRAPGPATATGLRFLDGAGVQTGRTYALRPARETKRQNSYGMVAPRDAATVEFFATTTTEIHWDCVFLRVSAYDVALEAGQDTLKITVTNTGSEPLTGLKLTVTGCADFPPFDLKDQEQVVRTCAGSGPAQVSGALYWNGALPDVSESLDLGRRVGDQPQHPGGRQLQDR</sequence>
<proteinExistence type="predicted"/>